<dbReference type="EMBL" id="BAAAJE010000015">
    <property type="protein sequence ID" value="GAA1149622.1"/>
    <property type="molecule type" value="Genomic_DNA"/>
</dbReference>
<evidence type="ECO:0000313" key="3">
    <source>
        <dbReference type="Proteomes" id="UP001499979"/>
    </source>
</evidence>
<proteinExistence type="predicted"/>
<organism evidence="2 3">
    <name type="scientific">Nocardioides aquiterrae</name>
    <dbReference type="NCBI Taxonomy" id="203799"/>
    <lineage>
        <taxon>Bacteria</taxon>
        <taxon>Bacillati</taxon>
        <taxon>Actinomycetota</taxon>
        <taxon>Actinomycetes</taxon>
        <taxon>Propionibacteriales</taxon>
        <taxon>Nocardioidaceae</taxon>
        <taxon>Nocardioides</taxon>
    </lineage>
</organism>
<evidence type="ECO:0000313" key="2">
    <source>
        <dbReference type="EMBL" id="GAA1149622.1"/>
    </source>
</evidence>
<dbReference type="RefSeq" id="WP_343908433.1">
    <property type="nucleotide sequence ID" value="NZ_BAAAJE010000015.1"/>
</dbReference>
<dbReference type="InterPro" id="IPR001130">
    <property type="entry name" value="TatD-like"/>
</dbReference>
<feature type="region of interest" description="Disordered" evidence="1">
    <location>
        <begin position="182"/>
        <end position="203"/>
    </location>
</feature>
<reference evidence="2 3" key="1">
    <citation type="journal article" date="2019" name="Int. J. Syst. Evol. Microbiol.">
        <title>The Global Catalogue of Microorganisms (GCM) 10K type strain sequencing project: providing services to taxonomists for standard genome sequencing and annotation.</title>
        <authorList>
            <consortium name="The Broad Institute Genomics Platform"/>
            <consortium name="The Broad Institute Genome Sequencing Center for Infectious Disease"/>
            <person name="Wu L."/>
            <person name="Ma J."/>
        </authorList>
    </citation>
    <scope>NUCLEOTIDE SEQUENCE [LARGE SCALE GENOMIC DNA]</scope>
    <source>
        <strain evidence="2 3">JCM 11813</strain>
    </source>
</reference>
<evidence type="ECO:0000256" key="1">
    <source>
        <dbReference type="SAM" id="MobiDB-lite"/>
    </source>
</evidence>
<dbReference type="PANTHER" id="PTHR46124">
    <property type="entry name" value="D-AMINOACYL-TRNA DEACYLASE"/>
    <property type="match status" value="1"/>
</dbReference>
<dbReference type="PANTHER" id="PTHR46124:SF2">
    <property type="entry name" value="D-AMINOACYL-TRNA DEACYLASE"/>
    <property type="match status" value="1"/>
</dbReference>
<keyword evidence="3" id="KW-1185">Reference proteome</keyword>
<feature type="compositionally biased region" description="Basic and acidic residues" evidence="1">
    <location>
        <begin position="186"/>
        <end position="197"/>
    </location>
</feature>
<dbReference type="Gene3D" id="3.20.20.140">
    <property type="entry name" value="Metal-dependent hydrolases"/>
    <property type="match status" value="1"/>
</dbReference>
<gene>
    <name evidence="2" type="ORF">GCM10009606_30460</name>
</gene>
<dbReference type="SUPFAM" id="SSF51556">
    <property type="entry name" value="Metallo-dependent hydrolases"/>
    <property type="match status" value="1"/>
</dbReference>
<comment type="caution">
    <text evidence="2">The sequence shown here is derived from an EMBL/GenBank/DDBJ whole genome shotgun (WGS) entry which is preliminary data.</text>
</comment>
<dbReference type="Pfam" id="PF01026">
    <property type="entry name" value="TatD_DNase"/>
    <property type="match status" value="1"/>
</dbReference>
<dbReference type="Proteomes" id="UP001499979">
    <property type="component" value="Unassembled WGS sequence"/>
</dbReference>
<sequence length="258" mass="28249">MSRALPPLDLHAHIDPTIEPRELESLGAVVFAATRSTEEFQRTRRRSDAVTVWGLGCHPGVQAAQSSYDKVRFEALLARTPLVSEVGLDGSSRVPMQRQVEVFASILAQLGQTPRLVSVHSARATKRTLEVIEQSGARGVILHWWLGSDAESRRAVELGCLFSVNRSMDVARLQAAGVPITSLLPETDHPSGNRGTDEPQQPGWTLDVELAIASAYGTTPEEVRLQFWRTLVGQVDELGLLSLLPPVVQAMLAHARER</sequence>
<protein>
    <submittedName>
        <fullName evidence="2">TatD family hydrolase</fullName>
    </submittedName>
</protein>
<dbReference type="GO" id="GO:0016787">
    <property type="term" value="F:hydrolase activity"/>
    <property type="evidence" value="ECO:0007669"/>
    <property type="project" value="UniProtKB-KW"/>
</dbReference>
<dbReference type="InterPro" id="IPR032466">
    <property type="entry name" value="Metal_Hydrolase"/>
</dbReference>
<name>A0ABN1UII5_9ACTN</name>
<accession>A0ABN1UII5</accession>
<keyword evidence="2" id="KW-0378">Hydrolase</keyword>